<keyword evidence="3" id="KW-1185">Reference proteome</keyword>
<dbReference type="PANTHER" id="PTHR15577">
    <property type="entry name" value="ZINC FINGER CONTAINING PROTEIN"/>
    <property type="match status" value="1"/>
</dbReference>
<proteinExistence type="predicted"/>
<dbReference type="Proteomes" id="UP001152888">
    <property type="component" value="Unassembled WGS sequence"/>
</dbReference>
<dbReference type="InterPro" id="IPR055309">
    <property type="entry name" value="Znf318-like"/>
</dbReference>
<dbReference type="PANTHER" id="PTHR15577:SF2">
    <property type="entry name" value="ZINC FINGER PROTEIN 318"/>
    <property type="match status" value="1"/>
</dbReference>
<reference evidence="2" key="1">
    <citation type="submission" date="2022-03" db="EMBL/GenBank/DDBJ databases">
        <authorList>
            <person name="Sayadi A."/>
        </authorList>
    </citation>
    <scope>NUCLEOTIDE SEQUENCE</scope>
</reference>
<feature type="coiled-coil region" evidence="1">
    <location>
        <begin position="74"/>
        <end position="112"/>
    </location>
</feature>
<gene>
    <name evidence="2" type="ORF">ACAOBT_LOCUS36911</name>
</gene>
<dbReference type="AlphaFoldDB" id="A0A9P0QFF7"/>
<dbReference type="GO" id="GO:0005654">
    <property type="term" value="C:nucleoplasm"/>
    <property type="evidence" value="ECO:0007669"/>
    <property type="project" value="TreeGrafter"/>
</dbReference>
<comment type="caution">
    <text evidence="2">The sequence shown here is derived from an EMBL/GenBank/DDBJ whole genome shotgun (WGS) entry which is preliminary data.</text>
</comment>
<dbReference type="EMBL" id="CAKOFQ010010022">
    <property type="protein sequence ID" value="CAH2018893.1"/>
    <property type="molecule type" value="Genomic_DNA"/>
</dbReference>
<accession>A0A9P0QFF7</accession>
<organism evidence="2 3">
    <name type="scientific">Acanthoscelides obtectus</name>
    <name type="common">Bean weevil</name>
    <name type="synonym">Bruchus obtectus</name>
    <dbReference type="NCBI Taxonomy" id="200917"/>
    <lineage>
        <taxon>Eukaryota</taxon>
        <taxon>Metazoa</taxon>
        <taxon>Ecdysozoa</taxon>
        <taxon>Arthropoda</taxon>
        <taxon>Hexapoda</taxon>
        <taxon>Insecta</taxon>
        <taxon>Pterygota</taxon>
        <taxon>Neoptera</taxon>
        <taxon>Endopterygota</taxon>
        <taxon>Coleoptera</taxon>
        <taxon>Polyphaga</taxon>
        <taxon>Cucujiformia</taxon>
        <taxon>Chrysomeloidea</taxon>
        <taxon>Chrysomelidae</taxon>
        <taxon>Bruchinae</taxon>
        <taxon>Bruchini</taxon>
        <taxon>Acanthoscelides</taxon>
    </lineage>
</organism>
<sequence>MYNNSQYPQGYHSGYPQYQQGYENYNYQTYGQTYTPASNVATQPVPPGDGFTATNWTTTTTPTTSSDNYTTVKTDAVVKEMEQQKAQLTKQREEYVRKVSVLRRELDQLRLQKTQLMGSSKSSDRDISNILKENDKLQSEIQGKMKAIQNVIEMLSSIIKDGKSVADLEASLNEVANAHENAWTATPEKKPF</sequence>
<protein>
    <submittedName>
        <fullName evidence="2">Uncharacterized protein</fullName>
    </submittedName>
</protein>
<dbReference type="OrthoDB" id="10072641at2759"/>
<evidence type="ECO:0000256" key="1">
    <source>
        <dbReference type="SAM" id="Coils"/>
    </source>
</evidence>
<dbReference type="GO" id="GO:0045892">
    <property type="term" value="P:negative regulation of DNA-templated transcription"/>
    <property type="evidence" value="ECO:0007669"/>
    <property type="project" value="TreeGrafter"/>
</dbReference>
<evidence type="ECO:0000313" key="2">
    <source>
        <dbReference type="EMBL" id="CAH2018893.1"/>
    </source>
</evidence>
<keyword evidence="1" id="KW-0175">Coiled coil</keyword>
<name>A0A9P0QFF7_ACAOB</name>
<evidence type="ECO:0000313" key="3">
    <source>
        <dbReference type="Proteomes" id="UP001152888"/>
    </source>
</evidence>
<dbReference type="GO" id="GO:0045893">
    <property type="term" value="P:positive regulation of DNA-templated transcription"/>
    <property type="evidence" value="ECO:0007669"/>
    <property type="project" value="TreeGrafter"/>
</dbReference>